<sequence>MLPAPAICNTKPFDTDTFFVLQSLCCAAVTLLHAEMAIIALASETHHHIVAADGIGDGEPFTMSRTLNPVSFAQPLFGIFTANTTPVAAKHCALFNGEIDRLKAAVWVPLRNAQTCYGMIAVGYRDNEPDLWEAERNSLMRVARGARQALGATFPKVCSASPTGSLPVQRFLV</sequence>
<proteinExistence type="predicted"/>
<keyword evidence="2" id="KW-1185">Reference proteome</keyword>
<evidence type="ECO:0008006" key="3">
    <source>
        <dbReference type="Google" id="ProtNLM"/>
    </source>
</evidence>
<dbReference type="AlphaFoldDB" id="A0A2S0UJ06"/>
<evidence type="ECO:0000313" key="2">
    <source>
        <dbReference type="Proteomes" id="UP000244496"/>
    </source>
</evidence>
<dbReference type="SUPFAM" id="SSF55781">
    <property type="entry name" value="GAF domain-like"/>
    <property type="match status" value="1"/>
</dbReference>
<evidence type="ECO:0000313" key="1">
    <source>
        <dbReference type="EMBL" id="AWB47799.1"/>
    </source>
</evidence>
<dbReference type="RefSeq" id="WP_108434624.1">
    <property type="nucleotide sequence ID" value="NZ_CP028918.1"/>
</dbReference>
<dbReference type="EMBL" id="CP028918">
    <property type="protein sequence ID" value="AWB47799.1"/>
    <property type="molecule type" value="Genomic_DNA"/>
</dbReference>
<dbReference type="KEGG" id="geh:HYN69_04100"/>
<dbReference type="Gene3D" id="3.30.450.40">
    <property type="match status" value="1"/>
</dbReference>
<protein>
    <recommendedName>
        <fullName evidence="3">GAF domain-containing protein</fullName>
    </recommendedName>
</protein>
<name>A0A2S0UJ06_9RHOB</name>
<reference evidence="1 2" key="1">
    <citation type="submission" date="2018-04" db="EMBL/GenBank/DDBJ databases">
        <title>Genome sequencing of Gemmobacter.</title>
        <authorList>
            <person name="Yi H."/>
            <person name="Baek M.-G."/>
        </authorList>
    </citation>
    <scope>NUCLEOTIDE SEQUENCE [LARGE SCALE GENOMIC DNA]</scope>
    <source>
        <strain evidence="1 2">HYN0069</strain>
    </source>
</reference>
<organism evidence="1 2">
    <name type="scientific">Paragemmobacter aquarius</name>
    <dbReference type="NCBI Taxonomy" id="2169400"/>
    <lineage>
        <taxon>Bacteria</taxon>
        <taxon>Pseudomonadati</taxon>
        <taxon>Pseudomonadota</taxon>
        <taxon>Alphaproteobacteria</taxon>
        <taxon>Rhodobacterales</taxon>
        <taxon>Paracoccaceae</taxon>
        <taxon>Paragemmobacter</taxon>
    </lineage>
</organism>
<accession>A0A2S0UJ06</accession>
<dbReference type="InterPro" id="IPR029016">
    <property type="entry name" value="GAF-like_dom_sf"/>
</dbReference>
<gene>
    <name evidence="1" type="ORF">HYN69_04100</name>
</gene>
<dbReference type="Proteomes" id="UP000244496">
    <property type="component" value="Chromosome"/>
</dbReference>